<feature type="transmembrane region" description="Helical" evidence="1">
    <location>
        <begin position="118"/>
        <end position="136"/>
    </location>
</feature>
<dbReference type="Pfam" id="PF02517">
    <property type="entry name" value="Rce1-like"/>
    <property type="match status" value="1"/>
</dbReference>
<evidence type="ECO:0000313" key="3">
    <source>
        <dbReference type="EMBL" id="RRG19529.1"/>
    </source>
</evidence>
<evidence type="ECO:0000256" key="1">
    <source>
        <dbReference type="SAM" id="Phobius"/>
    </source>
</evidence>
<proteinExistence type="predicted"/>
<keyword evidence="3" id="KW-0482">Metalloprotease</keyword>
<feature type="transmembrane region" description="Helical" evidence="1">
    <location>
        <begin position="94"/>
        <end position="112"/>
    </location>
</feature>
<keyword evidence="1" id="KW-1133">Transmembrane helix</keyword>
<dbReference type="EMBL" id="QQWG01000019">
    <property type="protein sequence ID" value="RRG19529.1"/>
    <property type="molecule type" value="Genomic_DNA"/>
</dbReference>
<protein>
    <submittedName>
        <fullName evidence="3">CPBP family intramembrane metalloprotease</fullName>
    </submittedName>
</protein>
<feature type="transmembrane region" description="Helical" evidence="1">
    <location>
        <begin position="21"/>
        <end position="43"/>
    </location>
</feature>
<dbReference type="GO" id="GO:0006508">
    <property type="term" value="P:proteolysis"/>
    <property type="evidence" value="ECO:0007669"/>
    <property type="project" value="UniProtKB-KW"/>
</dbReference>
<dbReference type="Proteomes" id="UP000285794">
    <property type="component" value="Unassembled WGS sequence"/>
</dbReference>
<dbReference type="GO" id="GO:0004175">
    <property type="term" value="F:endopeptidase activity"/>
    <property type="evidence" value="ECO:0007669"/>
    <property type="project" value="UniProtKB-ARBA"/>
</dbReference>
<keyword evidence="3" id="KW-0645">Protease</keyword>
<dbReference type="GO" id="GO:0080120">
    <property type="term" value="P:CAAX-box protein maturation"/>
    <property type="evidence" value="ECO:0007669"/>
    <property type="project" value="UniProtKB-ARBA"/>
</dbReference>
<evidence type="ECO:0000313" key="4">
    <source>
        <dbReference type="Proteomes" id="UP000285794"/>
    </source>
</evidence>
<reference evidence="3 4" key="1">
    <citation type="submission" date="2018-07" db="EMBL/GenBank/DDBJ databases">
        <title>Draft genome sequence of Ancylomarina sp. M1P.</title>
        <authorList>
            <person name="Yadav S."/>
            <person name="Villanueva L."/>
            <person name="Damste J.S.S."/>
        </authorList>
    </citation>
    <scope>NUCLEOTIDE SEQUENCE [LARGE SCALE GENOMIC DNA]</scope>
    <source>
        <strain evidence="3 4">M1P</strain>
    </source>
</reference>
<keyword evidence="3" id="KW-0378">Hydrolase</keyword>
<dbReference type="AlphaFoldDB" id="A0A425XXT6"/>
<feature type="domain" description="CAAX prenyl protease 2/Lysostaphin resistance protein A-like" evidence="2">
    <location>
        <begin position="63"/>
        <end position="157"/>
    </location>
</feature>
<gene>
    <name evidence="3" type="ORF">DWB61_15060</name>
</gene>
<accession>A0A425XXT6</accession>
<name>A0A425XXT6_9BACT</name>
<dbReference type="GO" id="GO:0008237">
    <property type="term" value="F:metallopeptidase activity"/>
    <property type="evidence" value="ECO:0007669"/>
    <property type="project" value="UniProtKB-KW"/>
</dbReference>
<feature type="transmembrane region" description="Helical" evidence="1">
    <location>
        <begin position="143"/>
        <end position="164"/>
    </location>
</feature>
<dbReference type="InterPro" id="IPR003675">
    <property type="entry name" value="Rce1/LyrA-like_dom"/>
</dbReference>
<keyword evidence="1" id="KW-0812">Transmembrane</keyword>
<keyword evidence="1" id="KW-0472">Membrane</keyword>
<sequence length="170" mass="19545">MILTMYRFKRVYISWTKLNPYKFILITGFVAFLSKLWIVPILYLFSMDEIGGVDFDLKGVVELVFLGIIFAPIVETFLSQYIPIVLFQKLLKRNANRVGIAVSVILFSLLHINYSIGYAIMVVPIGVILALSFVIFEKRKESSFWMTTFLHAFINMISLSFVIIEKLLAS</sequence>
<evidence type="ECO:0000259" key="2">
    <source>
        <dbReference type="Pfam" id="PF02517"/>
    </source>
</evidence>
<comment type="caution">
    <text evidence="3">The sequence shown here is derived from an EMBL/GenBank/DDBJ whole genome shotgun (WGS) entry which is preliminary data.</text>
</comment>
<feature type="transmembrane region" description="Helical" evidence="1">
    <location>
        <begin position="63"/>
        <end position="87"/>
    </location>
</feature>
<organism evidence="3 4">
    <name type="scientific">Ancylomarina euxinus</name>
    <dbReference type="NCBI Taxonomy" id="2283627"/>
    <lineage>
        <taxon>Bacteria</taxon>
        <taxon>Pseudomonadati</taxon>
        <taxon>Bacteroidota</taxon>
        <taxon>Bacteroidia</taxon>
        <taxon>Marinilabiliales</taxon>
        <taxon>Marinifilaceae</taxon>
        <taxon>Ancylomarina</taxon>
    </lineage>
</organism>
<keyword evidence="4" id="KW-1185">Reference proteome</keyword>